<feature type="region of interest" description="Disordered" evidence="12">
    <location>
        <begin position="219"/>
        <end position="240"/>
    </location>
</feature>
<comment type="subunit">
    <text evidence="10">Heterotetramer of TRAP-alpha, TRAP-beta, TRAP-delta and TRAP-gamma. Interacts with palmitoylated calnexin (CALX), the interaction is required for efficient folding of glycosylated proteins.</text>
</comment>
<keyword evidence="4 13" id="KW-0812">Transmembrane</keyword>
<keyword evidence="5 14" id="KW-0732">Signal</keyword>
<keyword evidence="6" id="KW-0256">Endoplasmic reticulum</keyword>
<feature type="chain" id="PRO_5004555014" description="Translocon-associated protein subunit alpha" evidence="14">
    <location>
        <begin position="21"/>
        <end position="416"/>
    </location>
</feature>
<evidence type="ECO:0000256" key="1">
    <source>
        <dbReference type="ARBA" id="ARBA00004115"/>
    </source>
</evidence>
<feature type="compositionally biased region" description="Acidic residues" evidence="12">
    <location>
        <begin position="35"/>
        <end position="56"/>
    </location>
</feature>
<dbReference type="Pfam" id="PF03896">
    <property type="entry name" value="TRAP_alpha"/>
    <property type="match status" value="1"/>
</dbReference>
<dbReference type="PANTHER" id="PTHR12924">
    <property type="entry name" value="TRANSLOCON-ASSOCIATED PROTEIN, ALPHA SUBUNIT"/>
    <property type="match status" value="1"/>
</dbReference>
<evidence type="ECO:0000256" key="5">
    <source>
        <dbReference type="ARBA" id="ARBA00022729"/>
    </source>
</evidence>
<dbReference type="GO" id="GO:0005789">
    <property type="term" value="C:endoplasmic reticulum membrane"/>
    <property type="evidence" value="ECO:0007669"/>
    <property type="project" value="UniProtKB-SubCell"/>
</dbReference>
<protein>
    <recommendedName>
        <fullName evidence="3">Translocon-associated protein subunit alpha</fullName>
    </recommendedName>
    <alternativeName>
        <fullName evidence="11">Signal sequence receptor subunit alpha</fullName>
    </alternativeName>
</protein>
<feature type="region of interest" description="Disordered" evidence="12">
    <location>
        <begin position="30"/>
        <end position="56"/>
    </location>
</feature>
<evidence type="ECO:0000256" key="13">
    <source>
        <dbReference type="SAM" id="Phobius"/>
    </source>
</evidence>
<name>S7NKG1_MYOBR</name>
<evidence type="ECO:0000256" key="9">
    <source>
        <dbReference type="ARBA" id="ARBA00025620"/>
    </source>
</evidence>
<evidence type="ECO:0000256" key="8">
    <source>
        <dbReference type="ARBA" id="ARBA00023136"/>
    </source>
</evidence>
<feature type="compositionally biased region" description="Basic residues" evidence="12">
    <location>
        <begin position="221"/>
        <end position="231"/>
    </location>
</feature>
<accession>S7NKG1</accession>
<feature type="signal peptide" evidence="14">
    <location>
        <begin position="1"/>
        <end position="20"/>
    </location>
</feature>
<evidence type="ECO:0000313" key="16">
    <source>
        <dbReference type="Proteomes" id="UP000052978"/>
    </source>
</evidence>
<sequence length="416" mass="45423">MRLLPCLLLLLLLVFPATLLLRGGPGGSVAAAQDLTEDEETVEDSIIEDEDDEAEVEEDEPIDLAEDKEEKMYLVNLKLHQDYQFYIQYFTALPLNTVVPPQRQATFEYSFIPAEPMGGQPFGLVINLNYKDLNGNVFQDAVFNQTVTIIEREDGLDGETIFMYMFLAGLGLLVVVGLHQLLESRKRKRPVQKVEMGTTSQNDVDMSWIPQETLNQINKASPRRLPRKRAQKSVGSDDTSGMFSSENLNVWRMEKSTICSKSSGLLMTFVGNAYKLTGLELTGAQCTLKGTVACEAAVGTEAGLSSSPVPPPSPSCCGPCSPVCWQPRFRSHHSQVLMVQVPLAPADGAEKLGPVPAVGASSSYCSDHPQEQGEVEKPSGAIRASSYRSHLLNSTEKSGPALGTGSGCEQLLQHWQ</sequence>
<evidence type="ECO:0000256" key="10">
    <source>
        <dbReference type="ARBA" id="ARBA00025854"/>
    </source>
</evidence>
<comment type="subcellular location">
    <subcellularLocation>
        <location evidence="1">Endoplasmic reticulum membrane</location>
        <topology evidence="1">Single-pass type I membrane protein</topology>
    </subcellularLocation>
</comment>
<dbReference type="Proteomes" id="UP000052978">
    <property type="component" value="Unassembled WGS sequence"/>
</dbReference>
<dbReference type="AlphaFoldDB" id="S7NKG1"/>
<evidence type="ECO:0000256" key="11">
    <source>
        <dbReference type="ARBA" id="ARBA00031071"/>
    </source>
</evidence>
<comment type="function">
    <text evidence="9">TRAP proteins are part of a complex whose function is to bind calcium to the ER membrane and thereby regulate the retention of ER resident proteins. May be involved in the recycling of the translocation apparatus after completion of the translocation process or may function as a membrane-bound chaperone facilitating folding of translocated proteins.</text>
</comment>
<gene>
    <name evidence="15" type="ORF">D623_10022272</name>
</gene>
<evidence type="ECO:0000313" key="15">
    <source>
        <dbReference type="EMBL" id="EPQ17010.1"/>
    </source>
</evidence>
<evidence type="ECO:0000256" key="6">
    <source>
        <dbReference type="ARBA" id="ARBA00022824"/>
    </source>
</evidence>
<evidence type="ECO:0000256" key="4">
    <source>
        <dbReference type="ARBA" id="ARBA00022692"/>
    </source>
</evidence>
<dbReference type="PANTHER" id="PTHR12924:SF0">
    <property type="entry name" value="TRANSLOCON-ASSOCIATED PROTEIN SUBUNIT ALPHA"/>
    <property type="match status" value="1"/>
</dbReference>
<evidence type="ECO:0000256" key="3">
    <source>
        <dbReference type="ARBA" id="ARBA00020280"/>
    </source>
</evidence>
<proteinExistence type="inferred from homology"/>
<dbReference type="EMBL" id="KE164325">
    <property type="protein sequence ID" value="EPQ17010.1"/>
    <property type="molecule type" value="Genomic_DNA"/>
</dbReference>
<reference evidence="15 16" key="1">
    <citation type="journal article" date="2013" name="Nat. Commun.">
        <title>Genome analysis reveals insights into physiology and longevity of the Brandt's bat Myotis brandtii.</title>
        <authorList>
            <person name="Seim I."/>
            <person name="Fang X."/>
            <person name="Xiong Z."/>
            <person name="Lobanov A.V."/>
            <person name="Huang Z."/>
            <person name="Ma S."/>
            <person name="Feng Y."/>
            <person name="Turanov A.A."/>
            <person name="Zhu Y."/>
            <person name="Lenz T.L."/>
            <person name="Gerashchenko M.V."/>
            <person name="Fan D."/>
            <person name="Hee Yim S."/>
            <person name="Yao X."/>
            <person name="Jordan D."/>
            <person name="Xiong Y."/>
            <person name="Ma Y."/>
            <person name="Lyapunov A.N."/>
            <person name="Chen G."/>
            <person name="Kulakova O.I."/>
            <person name="Sun Y."/>
            <person name="Lee S.G."/>
            <person name="Bronson R.T."/>
            <person name="Moskalev A.A."/>
            <person name="Sunyaev S.R."/>
            <person name="Zhang G."/>
            <person name="Krogh A."/>
            <person name="Wang J."/>
            <person name="Gladyshev V.N."/>
        </authorList>
    </citation>
    <scope>NUCLEOTIDE SEQUENCE [LARGE SCALE GENOMIC DNA]</scope>
</reference>
<organism evidence="15 16">
    <name type="scientific">Myotis brandtii</name>
    <name type="common">Brandt's bat</name>
    <dbReference type="NCBI Taxonomy" id="109478"/>
    <lineage>
        <taxon>Eukaryota</taxon>
        <taxon>Metazoa</taxon>
        <taxon>Chordata</taxon>
        <taxon>Craniata</taxon>
        <taxon>Vertebrata</taxon>
        <taxon>Euteleostomi</taxon>
        <taxon>Mammalia</taxon>
        <taxon>Eutheria</taxon>
        <taxon>Laurasiatheria</taxon>
        <taxon>Chiroptera</taxon>
        <taxon>Yangochiroptera</taxon>
        <taxon>Vespertilionidae</taxon>
        <taxon>Myotis</taxon>
    </lineage>
</organism>
<comment type="similarity">
    <text evidence="2">Belongs to the TRAP-alpha family.</text>
</comment>
<evidence type="ECO:0000256" key="12">
    <source>
        <dbReference type="SAM" id="MobiDB-lite"/>
    </source>
</evidence>
<evidence type="ECO:0000256" key="14">
    <source>
        <dbReference type="SAM" id="SignalP"/>
    </source>
</evidence>
<feature type="transmembrane region" description="Helical" evidence="13">
    <location>
        <begin position="161"/>
        <end position="182"/>
    </location>
</feature>
<keyword evidence="16" id="KW-1185">Reference proteome</keyword>
<keyword evidence="8 13" id="KW-0472">Membrane</keyword>
<dbReference type="InterPro" id="IPR005595">
    <property type="entry name" value="TRAP_alpha"/>
</dbReference>
<keyword evidence="7 13" id="KW-1133">Transmembrane helix</keyword>
<evidence type="ECO:0000256" key="7">
    <source>
        <dbReference type="ARBA" id="ARBA00022989"/>
    </source>
</evidence>
<evidence type="ECO:0000256" key="2">
    <source>
        <dbReference type="ARBA" id="ARBA00006776"/>
    </source>
</evidence>